<dbReference type="RefSeq" id="WP_369084231.1">
    <property type="nucleotide sequence ID" value="NZ_JBFSHR010000006.1"/>
</dbReference>
<comment type="caution">
    <text evidence="1">The sequence shown here is derived from an EMBL/GenBank/DDBJ whole genome shotgun (WGS) entry which is preliminary data.</text>
</comment>
<proteinExistence type="predicted"/>
<gene>
    <name evidence="1" type="ORF">AB6A68_03110</name>
</gene>
<evidence type="ECO:0000313" key="2">
    <source>
        <dbReference type="Proteomes" id="UP001560267"/>
    </source>
</evidence>
<sequence>MDLKEVPLEGLGEVLGTGVFGLPLLMIEAEKFGMSDVGARDFWQESQGATL</sequence>
<protein>
    <submittedName>
        <fullName evidence="1">Uncharacterized protein</fullName>
    </submittedName>
</protein>
<name>A0ABV3XZT8_9ACTN</name>
<dbReference type="EMBL" id="JBFSHR010000006">
    <property type="protein sequence ID" value="MEX6428827.1"/>
    <property type="molecule type" value="Genomic_DNA"/>
</dbReference>
<evidence type="ECO:0000313" key="1">
    <source>
        <dbReference type="EMBL" id="MEX6428827.1"/>
    </source>
</evidence>
<dbReference type="Proteomes" id="UP001560267">
    <property type="component" value="Unassembled WGS sequence"/>
</dbReference>
<keyword evidence="2" id="KW-1185">Reference proteome</keyword>
<organism evidence="1 2">
    <name type="scientific">Ferrimicrobium acidiphilum</name>
    <dbReference type="NCBI Taxonomy" id="121039"/>
    <lineage>
        <taxon>Bacteria</taxon>
        <taxon>Bacillati</taxon>
        <taxon>Actinomycetota</taxon>
        <taxon>Acidimicrobiia</taxon>
        <taxon>Acidimicrobiales</taxon>
        <taxon>Acidimicrobiaceae</taxon>
        <taxon>Ferrimicrobium</taxon>
    </lineage>
</organism>
<reference evidence="1 2" key="1">
    <citation type="submission" date="2024-07" db="EMBL/GenBank/DDBJ databases">
        <title>Draft Genome Sequence of Ferrimicrobium acidiphilum Strain YE2023, Isolated from a Pulp of Bioleach Reactor.</title>
        <authorList>
            <person name="Elkina Y.A."/>
            <person name="Bulaeva A.G."/>
            <person name="Beletsky A.V."/>
            <person name="Mardanov A.V."/>
        </authorList>
    </citation>
    <scope>NUCLEOTIDE SEQUENCE [LARGE SCALE GENOMIC DNA]</scope>
    <source>
        <strain evidence="1 2">YE2023</strain>
    </source>
</reference>
<accession>A0ABV3XZT8</accession>